<dbReference type="AlphaFoldDB" id="A0A367XWB9"/>
<dbReference type="Proteomes" id="UP000253508">
    <property type="component" value="Unassembled WGS sequence"/>
</dbReference>
<gene>
    <name evidence="9" type="ORF">DTO57_12445</name>
</gene>
<keyword evidence="5 7" id="KW-1133">Transmembrane helix</keyword>
<dbReference type="SUPFAM" id="SSF103473">
    <property type="entry name" value="MFS general substrate transporter"/>
    <property type="match status" value="1"/>
</dbReference>
<evidence type="ECO:0000256" key="5">
    <source>
        <dbReference type="ARBA" id="ARBA00022989"/>
    </source>
</evidence>
<feature type="transmembrane region" description="Helical" evidence="7">
    <location>
        <begin position="231"/>
        <end position="251"/>
    </location>
</feature>
<feature type="transmembrane region" description="Helical" evidence="7">
    <location>
        <begin position="364"/>
        <end position="387"/>
    </location>
</feature>
<dbReference type="PANTHER" id="PTHR42718:SF46">
    <property type="entry name" value="BLR6921 PROTEIN"/>
    <property type="match status" value="1"/>
</dbReference>
<dbReference type="GO" id="GO:0022857">
    <property type="term" value="F:transmembrane transporter activity"/>
    <property type="evidence" value="ECO:0007669"/>
    <property type="project" value="InterPro"/>
</dbReference>
<dbReference type="Gene3D" id="1.20.1720.10">
    <property type="entry name" value="Multidrug resistance protein D"/>
    <property type="match status" value="1"/>
</dbReference>
<evidence type="ECO:0000256" key="4">
    <source>
        <dbReference type="ARBA" id="ARBA00022692"/>
    </source>
</evidence>
<evidence type="ECO:0000313" key="10">
    <source>
        <dbReference type="Proteomes" id="UP000253508"/>
    </source>
</evidence>
<dbReference type="InterPro" id="IPR036259">
    <property type="entry name" value="MFS_trans_sf"/>
</dbReference>
<evidence type="ECO:0000313" key="9">
    <source>
        <dbReference type="EMBL" id="RCK57112.1"/>
    </source>
</evidence>
<dbReference type="PANTHER" id="PTHR42718">
    <property type="entry name" value="MAJOR FACILITATOR SUPERFAMILY MULTIDRUG TRANSPORTER MFSC"/>
    <property type="match status" value="1"/>
</dbReference>
<feature type="transmembrane region" description="Helical" evidence="7">
    <location>
        <begin position="303"/>
        <end position="324"/>
    </location>
</feature>
<name>A0A367XWB9_9MICO</name>
<evidence type="ECO:0000256" key="2">
    <source>
        <dbReference type="ARBA" id="ARBA00022448"/>
    </source>
</evidence>
<comment type="subcellular location">
    <subcellularLocation>
        <location evidence="1">Cell membrane</location>
        <topology evidence="1">Multi-pass membrane protein</topology>
    </subcellularLocation>
</comment>
<keyword evidence="10" id="KW-1185">Reference proteome</keyword>
<sequence>MSTNTATAPTGTLHKRAILTIVLVSYFMILLDNSVIFTALPSLQADLGLSSAELAWVQDAYTLVFGGLLLLGARAGDILGRKPVFIFGLVVFAVASLLIALSPAAWWIISARALQGIGAAIVAPSALSLITVSFEGEERTRAVAWYSATAGIGASLGLVVGGAAASWFSWRAGFFINVPIGLAMILLAPKYLPHTPKLPGRFDIAGAITSTLGIGSLVFAILNAAENGWGTPATIAGFIAAAVILAAFVFAEARAAQPIMPLRLFASRVRTGAYVARLLYMATMIGFFFFLSQYMQEALGFSALQAGLAFLPMTLVNFAVAVFIPRISRRFGDAATLIVGVALTLVGIFWLSRITVDSSYLTAVALPMLVVGVGQGFAFAPLTNFGIRGATASDAGAASGIVNTFHQVGSSLGLGVLVAVGASAASGIDNAPLAISSEASTALETASIFLFIALIVAVALVAPATKKRP</sequence>
<organism evidence="9 10">
    <name type="scientific">Microbacterium sorbitolivorans</name>
    <dbReference type="NCBI Taxonomy" id="1867410"/>
    <lineage>
        <taxon>Bacteria</taxon>
        <taxon>Bacillati</taxon>
        <taxon>Actinomycetota</taxon>
        <taxon>Actinomycetes</taxon>
        <taxon>Micrococcales</taxon>
        <taxon>Microbacteriaceae</taxon>
        <taxon>Microbacterium</taxon>
    </lineage>
</organism>
<feature type="transmembrane region" description="Helical" evidence="7">
    <location>
        <begin position="272"/>
        <end position="291"/>
    </location>
</feature>
<keyword evidence="4 7" id="KW-0812">Transmembrane</keyword>
<accession>A0A367XWB9</accession>
<dbReference type="InterPro" id="IPR020846">
    <property type="entry name" value="MFS_dom"/>
</dbReference>
<dbReference type="CDD" id="cd17321">
    <property type="entry name" value="MFS_MMR_MDR_like"/>
    <property type="match status" value="1"/>
</dbReference>
<feature type="transmembrane region" description="Helical" evidence="7">
    <location>
        <begin position="21"/>
        <end position="43"/>
    </location>
</feature>
<feature type="domain" description="Major facilitator superfamily (MFS) profile" evidence="8">
    <location>
        <begin position="18"/>
        <end position="465"/>
    </location>
</feature>
<feature type="transmembrane region" description="Helical" evidence="7">
    <location>
        <begin position="408"/>
        <end position="428"/>
    </location>
</feature>
<evidence type="ECO:0000256" key="6">
    <source>
        <dbReference type="ARBA" id="ARBA00023136"/>
    </source>
</evidence>
<feature type="transmembrane region" description="Helical" evidence="7">
    <location>
        <begin position="55"/>
        <end position="73"/>
    </location>
</feature>
<dbReference type="Pfam" id="PF07690">
    <property type="entry name" value="MFS_1"/>
    <property type="match status" value="1"/>
</dbReference>
<keyword evidence="3" id="KW-1003">Cell membrane</keyword>
<keyword evidence="2" id="KW-0813">Transport</keyword>
<feature type="transmembrane region" description="Helical" evidence="7">
    <location>
        <begin position="114"/>
        <end position="132"/>
    </location>
</feature>
<feature type="transmembrane region" description="Helical" evidence="7">
    <location>
        <begin position="448"/>
        <end position="465"/>
    </location>
</feature>
<protein>
    <submittedName>
        <fullName evidence="9">MFS transporter</fullName>
    </submittedName>
</protein>
<comment type="caution">
    <text evidence="9">The sequence shown here is derived from an EMBL/GenBank/DDBJ whole genome shotgun (WGS) entry which is preliminary data.</text>
</comment>
<dbReference type="Gene3D" id="1.20.1250.20">
    <property type="entry name" value="MFS general substrate transporter like domains"/>
    <property type="match status" value="1"/>
</dbReference>
<keyword evidence="6 7" id="KW-0472">Membrane</keyword>
<feature type="transmembrane region" description="Helical" evidence="7">
    <location>
        <begin position="174"/>
        <end position="192"/>
    </location>
</feature>
<proteinExistence type="predicted"/>
<reference evidence="9 10" key="1">
    <citation type="submission" date="2018-07" db="EMBL/GenBank/DDBJ databases">
        <title>Microbacterium endoborsara sp. nov., a novel actinobacterium isolated from Borszczowia aralocaspica.</title>
        <authorList>
            <person name="An D."/>
        </authorList>
    </citation>
    <scope>NUCLEOTIDE SEQUENCE [LARGE SCALE GENOMIC DNA]</scope>
    <source>
        <strain evidence="9 10">C1.15228</strain>
    </source>
</reference>
<feature type="transmembrane region" description="Helical" evidence="7">
    <location>
        <begin position="331"/>
        <end position="352"/>
    </location>
</feature>
<dbReference type="GO" id="GO:0005886">
    <property type="term" value="C:plasma membrane"/>
    <property type="evidence" value="ECO:0007669"/>
    <property type="project" value="UniProtKB-SubCell"/>
</dbReference>
<evidence type="ECO:0000256" key="3">
    <source>
        <dbReference type="ARBA" id="ARBA00022475"/>
    </source>
</evidence>
<feature type="transmembrane region" description="Helical" evidence="7">
    <location>
        <begin position="144"/>
        <end position="168"/>
    </location>
</feature>
<evidence type="ECO:0000259" key="8">
    <source>
        <dbReference type="PROSITE" id="PS50850"/>
    </source>
</evidence>
<feature type="transmembrane region" description="Helical" evidence="7">
    <location>
        <begin position="85"/>
        <end position="108"/>
    </location>
</feature>
<dbReference type="OrthoDB" id="3218494at2"/>
<feature type="transmembrane region" description="Helical" evidence="7">
    <location>
        <begin position="204"/>
        <end position="225"/>
    </location>
</feature>
<dbReference type="InterPro" id="IPR011701">
    <property type="entry name" value="MFS"/>
</dbReference>
<dbReference type="RefSeq" id="WP_114118550.1">
    <property type="nucleotide sequence ID" value="NZ_BMHU01000005.1"/>
</dbReference>
<dbReference type="EMBL" id="QORO01000005">
    <property type="protein sequence ID" value="RCK57112.1"/>
    <property type="molecule type" value="Genomic_DNA"/>
</dbReference>
<evidence type="ECO:0000256" key="1">
    <source>
        <dbReference type="ARBA" id="ARBA00004651"/>
    </source>
</evidence>
<dbReference type="PROSITE" id="PS50850">
    <property type="entry name" value="MFS"/>
    <property type="match status" value="1"/>
</dbReference>
<evidence type="ECO:0000256" key="7">
    <source>
        <dbReference type="SAM" id="Phobius"/>
    </source>
</evidence>